<dbReference type="EMBL" id="JANTHZ010000015">
    <property type="protein sequence ID" value="MCS0497905.1"/>
    <property type="molecule type" value="Genomic_DNA"/>
</dbReference>
<keyword evidence="3" id="KW-1185">Reference proteome</keyword>
<evidence type="ECO:0000256" key="1">
    <source>
        <dbReference type="SAM" id="MobiDB-lite"/>
    </source>
</evidence>
<evidence type="ECO:0000313" key="3">
    <source>
        <dbReference type="Proteomes" id="UP001151088"/>
    </source>
</evidence>
<reference evidence="2" key="1">
    <citation type="submission" date="2022-08" db="EMBL/GenBank/DDBJ databases">
        <authorList>
            <person name="Li F."/>
        </authorList>
    </citation>
    <scope>NUCLEOTIDE SEQUENCE</scope>
    <source>
        <strain evidence="2">MQZ15Z-1</strain>
    </source>
</reference>
<name>A0A9X2PHA4_9HYPH</name>
<dbReference type="RefSeq" id="WP_258735062.1">
    <property type="nucleotide sequence ID" value="NZ_JANTHZ010000015.1"/>
</dbReference>
<gene>
    <name evidence="2" type="ORF">NVS89_22700</name>
</gene>
<dbReference type="Proteomes" id="UP001151088">
    <property type="component" value="Unassembled WGS sequence"/>
</dbReference>
<feature type="compositionally biased region" description="Basic and acidic residues" evidence="1">
    <location>
        <begin position="68"/>
        <end position="79"/>
    </location>
</feature>
<sequence length="86" mass="9865">MADLVKRLAAWIRRPCPAELDMRAILRRDAIDPGVCRNCRFWKRGPAYSQRGECRRLPPPNDLGWPRTDMHGSCGEHQRIGTGVRP</sequence>
<proteinExistence type="predicted"/>
<feature type="region of interest" description="Disordered" evidence="1">
    <location>
        <begin position="59"/>
        <end position="86"/>
    </location>
</feature>
<accession>A0A9X2PHA4</accession>
<evidence type="ECO:0000313" key="2">
    <source>
        <dbReference type="EMBL" id="MCS0497905.1"/>
    </source>
</evidence>
<organism evidence="2 3">
    <name type="scientific">Ancylobacter mangrovi</name>
    <dbReference type="NCBI Taxonomy" id="2972472"/>
    <lineage>
        <taxon>Bacteria</taxon>
        <taxon>Pseudomonadati</taxon>
        <taxon>Pseudomonadota</taxon>
        <taxon>Alphaproteobacteria</taxon>
        <taxon>Hyphomicrobiales</taxon>
        <taxon>Xanthobacteraceae</taxon>
        <taxon>Ancylobacter</taxon>
    </lineage>
</organism>
<protein>
    <submittedName>
        <fullName evidence="2">Uncharacterized protein</fullName>
    </submittedName>
</protein>
<dbReference type="AlphaFoldDB" id="A0A9X2PHA4"/>
<comment type="caution">
    <text evidence="2">The sequence shown here is derived from an EMBL/GenBank/DDBJ whole genome shotgun (WGS) entry which is preliminary data.</text>
</comment>